<accession>A0A977KWT0</accession>
<feature type="region of interest" description="Disordered" evidence="1">
    <location>
        <begin position="32"/>
        <end position="59"/>
    </location>
</feature>
<gene>
    <name evidence="2" type="ORF">KA717_30875</name>
</gene>
<dbReference type="KEGG" id="wna:KA717_30875"/>
<dbReference type="AlphaFoldDB" id="A0A977KWT0"/>
<sequence length="59" mass="6296">MNEIPGIENSHLNPITANPKITVAAKPMSIDPATMPSINDSKTLRGGKKCSHSHDKTEA</sequence>
<protein>
    <submittedName>
        <fullName evidence="2">Uncharacterized protein</fullName>
    </submittedName>
</protein>
<dbReference type="Proteomes" id="UP001065613">
    <property type="component" value="Chromosome"/>
</dbReference>
<reference evidence="2" key="1">
    <citation type="submission" date="2021-04" db="EMBL/GenBank/DDBJ databases">
        <title>Genome sequence of Woronichinia naegeliana from Washington state freshwater lake bloom.</title>
        <authorList>
            <person name="Dreher T.W."/>
        </authorList>
    </citation>
    <scope>NUCLEOTIDE SEQUENCE</scope>
    <source>
        <strain evidence="2">WA131</strain>
    </source>
</reference>
<proteinExistence type="predicted"/>
<evidence type="ECO:0000313" key="2">
    <source>
        <dbReference type="EMBL" id="UXE60035.1"/>
    </source>
</evidence>
<dbReference type="EMBL" id="CP073041">
    <property type="protein sequence ID" value="UXE60035.1"/>
    <property type="molecule type" value="Genomic_DNA"/>
</dbReference>
<organism evidence="2">
    <name type="scientific">Woronichinia naegeliana WA131</name>
    <dbReference type="NCBI Taxonomy" id="2824559"/>
    <lineage>
        <taxon>Bacteria</taxon>
        <taxon>Bacillati</taxon>
        <taxon>Cyanobacteriota</taxon>
        <taxon>Cyanophyceae</taxon>
        <taxon>Synechococcales</taxon>
        <taxon>Coelosphaeriaceae</taxon>
        <taxon>Woronichinia</taxon>
    </lineage>
</organism>
<name>A0A977KWT0_9CYAN</name>
<evidence type="ECO:0000256" key="1">
    <source>
        <dbReference type="SAM" id="MobiDB-lite"/>
    </source>
</evidence>